<evidence type="ECO:0000313" key="11">
    <source>
        <dbReference type="Proteomes" id="UP001603857"/>
    </source>
</evidence>
<evidence type="ECO:0000256" key="4">
    <source>
        <dbReference type="ARBA" id="ARBA00023163"/>
    </source>
</evidence>
<evidence type="ECO:0000256" key="7">
    <source>
        <dbReference type="ARBA" id="ARBA00060761"/>
    </source>
</evidence>
<evidence type="ECO:0000256" key="1">
    <source>
        <dbReference type="ARBA" id="ARBA00004123"/>
    </source>
</evidence>
<dbReference type="FunFam" id="2.20.25.80:FF:000005">
    <property type="entry name" value="probable WRKY transcription factor 14"/>
    <property type="match status" value="1"/>
</dbReference>
<evidence type="ECO:0000259" key="9">
    <source>
        <dbReference type="PROSITE" id="PS50811"/>
    </source>
</evidence>
<dbReference type="Proteomes" id="UP001603857">
    <property type="component" value="Unassembled WGS sequence"/>
</dbReference>
<evidence type="ECO:0000256" key="6">
    <source>
        <dbReference type="ARBA" id="ARBA00059805"/>
    </source>
</evidence>
<comment type="caution">
    <text evidence="10">The sequence shown here is derived from an EMBL/GenBank/DDBJ whole genome shotgun (WGS) entry which is preliminary data.</text>
</comment>
<gene>
    <name evidence="10" type="ORF">Fmac_005041</name>
</gene>
<dbReference type="InterPro" id="IPR044810">
    <property type="entry name" value="WRKY_plant"/>
</dbReference>
<dbReference type="SUPFAM" id="SSF118290">
    <property type="entry name" value="WRKY DNA-binding domain"/>
    <property type="match status" value="1"/>
</dbReference>
<comment type="similarity">
    <text evidence="7">Belongs to the WRKY group II-e family.</text>
</comment>
<evidence type="ECO:0000256" key="8">
    <source>
        <dbReference type="SAM" id="MobiDB-lite"/>
    </source>
</evidence>
<feature type="region of interest" description="Disordered" evidence="8">
    <location>
        <begin position="261"/>
        <end position="280"/>
    </location>
</feature>
<feature type="compositionally biased region" description="Acidic residues" evidence="8">
    <location>
        <begin position="334"/>
        <end position="343"/>
    </location>
</feature>
<name>A0ABD1N773_9FABA</name>
<dbReference type="GO" id="GO:0005634">
    <property type="term" value="C:nucleus"/>
    <property type="evidence" value="ECO:0007669"/>
    <property type="project" value="UniProtKB-SubCell"/>
</dbReference>
<protein>
    <recommendedName>
        <fullName evidence="9">WRKY domain-containing protein</fullName>
    </recommendedName>
</protein>
<reference evidence="10 11" key="1">
    <citation type="submission" date="2024-08" db="EMBL/GenBank/DDBJ databases">
        <title>Insights into the chromosomal genome structure of Flemingia macrophylla.</title>
        <authorList>
            <person name="Ding Y."/>
            <person name="Zhao Y."/>
            <person name="Bi W."/>
            <person name="Wu M."/>
            <person name="Zhao G."/>
            <person name="Gong Y."/>
            <person name="Li W."/>
            <person name="Zhang P."/>
        </authorList>
    </citation>
    <scope>NUCLEOTIDE SEQUENCE [LARGE SCALE GENOMIC DNA]</scope>
    <source>
        <strain evidence="10">DYQJB</strain>
        <tissue evidence="10">Leaf</tissue>
    </source>
</reference>
<organism evidence="10 11">
    <name type="scientific">Flemingia macrophylla</name>
    <dbReference type="NCBI Taxonomy" id="520843"/>
    <lineage>
        <taxon>Eukaryota</taxon>
        <taxon>Viridiplantae</taxon>
        <taxon>Streptophyta</taxon>
        <taxon>Embryophyta</taxon>
        <taxon>Tracheophyta</taxon>
        <taxon>Spermatophyta</taxon>
        <taxon>Magnoliopsida</taxon>
        <taxon>eudicotyledons</taxon>
        <taxon>Gunneridae</taxon>
        <taxon>Pentapetalae</taxon>
        <taxon>rosids</taxon>
        <taxon>fabids</taxon>
        <taxon>Fabales</taxon>
        <taxon>Fabaceae</taxon>
        <taxon>Papilionoideae</taxon>
        <taxon>50 kb inversion clade</taxon>
        <taxon>NPAAA clade</taxon>
        <taxon>indigoferoid/millettioid clade</taxon>
        <taxon>Phaseoleae</taxon>
        <taxon>Flemingia</taxon>
    </lineage>
</organism>
<feature type="domain" description="WRKY" evidence="9">
    <location>
        <begin position="230"/>
        <end position="296"/>
    </location>
</feature>
<evidence type="ECO:0000256" key="5">
    <source>
        <dbReference type="ARBA" id="ARBA00023242"/>
    </source>
</evidence>
<sequence length="442" mass="48599">MCNILGTIMENYQGDLSDVIRASGASYGSCSTGTSSSLAAAPFARDHHWQFSSDPMIFSSVLEDPSGNFGDPFSNTRDPFLHELLLPGSAYFNSTSTAQISSYGALEEPSSFGGGVAGSCNCCVLAQKILEDDVKRPCNSIFSNMIQISPTDKLPMSPVVDAFSRALKPSYVVSSSNMIDANTSKDHSLVGNTELQISSPQNPGFKRRKIQAKKSICVPAPAAAPISRQSGEVVPSDLWAWRKYGQKPIKGSPYPRSYYRCSSSKGCPARKQVERSRTDPNMLVITYTSEHNHPWPTQRNALAGSTRSQPSKNNNIAASRNSETVTPTSPEEEKKEEEEESNSDSENVNNSGCVDEEKHLEMDDGEFSDINGVPYKPIISKMKNYQHVDQGLFSELGEIEAHSLNLLSPQGFHDQQRESNALDSFHFFDWSGHDSNNKYHRV</sequence>
<dbReference type="PANTHER" id="PTHR32096">
    <property type="entry name" value="WRKY TRANSCRIPTION FACTOR 30-RELATED-RELATED"/>
    <property type="match status" value="1"/>
</dbReference>
<dbReference type="PROSITE" id="PS50811">
    <property type="entry name" value="WRKY"/>
    <property type="match status" value="1"/>
</dbReference>
<dbReference type="InterPro" id="IPR003657">
    <property type="entry name" value="WRKY_dom"/>
</dbReference>
<evidence type="ECO:0000256" key="2">
    <source>
        <dbReference type="ARBA" id="ARBA00023015"/>
    </source>
</evidence>
<dbReference type="AlphaFoldDB" id="A0ABD1N773"/>
<feature type="region of interest" description="Disordered" evidence="8">
    <location>
        <begin position="287"/>
        <end position="352"/>
    </location>
</feature>
<keyword evidence="3" id="KW-0238">DNA-binding</keyword>
<dbReference type="PANTHER" id="PTHR32096:SF18">
    <property type="entry name" value="DISEASE RESISTANCE PROTEIN RRS1B-RELATED"/>
    <property type="match status" value="1"/>
</dbReference>
<comment type="subcellular location">
    <subcellularLocation>
        <location evidence="1">Nucleus</location>
    </subcellularLocation>
</comment>
<evidence type="ECO:0000256" key="3">
    <source>
        <dbReference type="ARBA" id="ARBA00023125"/>
    </source>
</evidence>
<comment type="function">
    <text evidence="6">Transcription factor. Interacts specifically with the W box (5'-(T)TGAC[CT]-3'), a frequently occurring elicitor-responsive cis-acting element.</text>
</comment>
<keyword evidence="5" id="KW-0539">Nucleus</keyword>
<dbReference type="EMBL" id="JBGMDY010000002">
    <property type="protein sequence ID" value="KAL2343756.1"/>
    <property type="molecule type" value="Genomic_DNA"/>
</dbReference>
<keyword evidence="4" id="KW-0804">Transcription</keyword>
<dbReference type="GO" id="GO:0003677">
    <property type="term" value="F:DNA binding"/>
    <property type="evidence" value="ECO:0007669"/>
    <property type="project" value="UniProtKB-KW"/>
</dbReference>
<keyword evidence="2" id="KW-0805">Transcription regulation</keyword>
<dbReference type="InterPro" id="IPR036576">
    <property type="entry name" value="WRKY_dom_sf"/>
</dbReference>
<dbReference type="Gene3D" id="2.20.25.80">
    <property type="entry name" value="WRKY domain"/>
    <property type="match status" value="1"/>
</dbReference>
<dbReference type="SMART" id="SM00774">
    <property type="entry name" value="WRKY"/>
    <property type="match status" value="1"/>
</dbReference>
<dbReference type="Pfam" id="PF03106">
    <property type="entry name" value="WRKY"/>
    <property type="match status" value="1"/>
</dbReference>
<feature type="compositionally biased region" description="Polar residues" evidence="8">
    <location>
        <begin position="295"/>
        <end position="320"/>
    </location>
</feature>
<proteinExistence type="inferred from homology"/>
<keyword evidence="11" id="KW-1185">Reference proteome</keyword>
<accession>A0ABD1N773</accession>
<evidence type="ECO:0000313" key="10">
    <source>
        <dbReference type="EMBL" id="KAL2343756.1"/>
    </source>
</evidence>